<accession>A0ABY5NPA7</accession>
<evidence type="ECO:0000313" key="3">
    <source>
        <dbReference type="Proteomes" id="UP001317001"/>
    </source>
</evidence>
<evidence type="ECO:0000313" key="2">
    <source>
        <dbReference type="EMBL" id="UUV20338.1"/>
    </source>
</evidence>
<reference evidence="2 3" key="1">
    <citation type="submission" date="2022-08" db="EMBL/GenBank/DDBJ databases">
        <title>Myroides zhujiangensis sp. nov., a novel bacterium isolated from sediment in the Pearl River Estuary.</title>
        <authorList>
            <person name="Cui L."/>
        </authorList>
    </citation>
    <scope>NUCLEOTIDE SEQUENCE [LARGE SCALE GENOMIC DNA]</scope>
    <source>
        <strain evidence="2 3">SCSIO 72103</strain>
    </source>
</reference>
<evidence type="ECO:0000256" key="1">
    <source>
        <dbReference type="SAM" id="Phobius"/>
    </source>
</evidence>
<keyword evidence="3" id="KW-1185">Reference proteome</keyword>
<organism evidence="2 3">
    <name type="scientific">Paenimyroides aestuarii</name>
    <dbReference type="NCBI Taxonomy" id="2968490"/>
    <lineage>
        <taxon>Bacteria</taxon>
        <taxon>Pseudomonadati</taxon>
        <taxon>Bacteroidota</taxon>
        <taxon>Flavobacteriia</taxon>
        <taxon>Flavobacteriales</taxon>
        <taxon>Flavobacteriaceae</taxon>
        <taxon>Paenimyroides</taxon>
    </lineage>
</organism>
<dbReference type="EMBL" id="CP102382">
    <property type="protein sequence ID" value="UUV20338.1"/>
    <property type="molecule type" value="Genomic_DNA"/>
</dbReference>
<sequence length="236" mass="27086">MVVNVKVSFAYNWSSLRTINVYTDNNFCTSINANGNHSIEIPNNVKEISFQLGSIYPYKTVVSVTPTDTKEGEIFVGLYLNYRGLLLSLYDSLKNDFLKGRKLTIVEYNTFGNSDINTELIVLKNSRTSLLMLLISLIILVFSVVQQNNTLAPFAFLIGISSLITSLVYYKEQKVERNTYKVRIISSVMLFVLSVYFLDNSYMFLHWVILIFTVLLVFFFIENLRNSENKNLKEAV</sequence>
<protein>
    <submittedName>
        <fullName evidence="2">Uncharacterized protein</fullName>
    </submittedName>
</protein>
<feature type="transmembrane region" description="Helical" evidence="1">
    <location>
        <begin position="128"/>
        <end position="145"/>
    </location>
</feature>
<dbReference type="Proteomes" id="UP001317001">
    <property type="component" value="Chromosome"/>
</dbReference>
<feature type="transmembrane region" description="Helical" evidence="1">
    <location>
        <begin position="182"/>
        <end position="198"/>
    </location>
</feature>
<proteinExistence type="predicted"/>
<keyword evidence="1" id="KW-0472">Membrane</keyword>
<dbReference type="RefSeq" id="WP_257498239.1">
    <property type="nucleotide sequence ID" value="NZ_CP102382.1"/>
</dbReference>
<gene>
    <name evidence="2" type="ORF">NPX36_08140</name>
</gene>
<keyword evidence="1" id="KW-0812">Transmembrane</keyword>
<feature type="transmembrane region" description="Helical" evidence="1">
    <location>
        <begin position="151"/>
        <end position="170"/>
    </location>
</feature>
<feature type="transmembrane region" description="Helical" evidence="1">
    <location>
        <begin position="204"/>
        <end position="221"/>
    </location>
</feature>
<name>A0ABY5NPA7_9FLAO</name>
<keyword evidence="1" id="KW-1133">Transmembrane helix</keyword>